<dbReference type="EMBL" id="VMSO01000021">
    <property type="protein sequence ID" value="KAA8500573.1"/>
    <property type="molecule type" value="Genomic_DNA"/>
</dbReference>
<dbReference type="Proteomes" id="UP000322025">
    <property type="component" value="Unassembled WGS sequence"/>
</dbReference>
<protein>
    <submittedName>
        <fullName evidence="2">Uncharacterized protein</fullName>
    </submittedName>
</protein>
<keyword evidence="1" id="KW-1133">Transmembrane helix</keyword>
<keyword evidence="1" id="KW-0472">Membrane</keyword>
<dbReference type="RefSeq" id="WP_087152598.1">
    <property type="nucleotide sequence ID" value="NZ_VMSO01000021.1"/>
</dbReference>
<dbReference type="AlphaFoldDB" id="A0A5M9HVH7"/>
<keyword evidence="1" id="KW-0812">Transmembrane</keyword>
<dbReference type="OrthoDB" id="2088238at2"/>
<comment type="caution">
    <text evidence="2">The sequence shown here is derived from an EMBL/GenBank/DDBJ whole genome shotgun (WGS) entry which is preliminary data.</text>
</comment>
<evidence type="ECO:0000256" key="1">
    <source>
        <dbReference type="SAM" id="Phobius"/>
    </source>
</evidence>
<evidence type="ECO:0000313" key="3">
    <source>
        <dbReference type="Proteomes" id="UP000322025"/>
    </source>
</evidence>
<reference evidence="2 3" key="1">
    <citation type="submission" date="2019-07" db="EMBL/GenBank/DDBJ databases">
        <authorList>
            <person name="Wongkuna S."/>
            <person name="Scaria J."/>
        </authorList>
    </citation>
    <scope>NUCLEOTIDE SEQUENCE [LARGE SCALE GENOMIC DNA]</scope>
    <source>
        <strain evidence="2 3">SW178</strain>
    </source>
</reference>
<proteinExistence type="predicted"/>
<name>A0A5M9HVH7_9FIRM</name>
<evidence type="ECO:0000313" key="2">
    <source>
        <dbReference type="EMBL" id="KAA8500573.1"/>
    </source>
</evidence>
<organism evidence="2 3">
    <name type="scientific">Mediterraneibacter catenae</name>
    <dbReference type="NCBI Taxonomy" id="2594882"/>
    <lineage>
        <taxon>Bacteria</taxon>
        <taxon>Bacillati</taxon>
        <taxon>Bacillota</taxon>
        <taxon>Clostridia</taxon>
        <taxon>Lachnospirales</taxon>
        <taxon>Lachnospiraceae</taxon>
        <taxon>Mediterraneibacter</taxon>
    </lineage>
</organism>
<feature type="transmembrane region" description="Helical" evidence="1">
    <location>
        <begin position="6"/>
        <end position="38"/>
    </location>
</feature>
<gene>
    <name evidence="2" type="ORF">FNY66_12620</name>
</gene>
<sequence>MGWGLLFVSGLCLGFYLLYINGLFMLSAKIAVIFVGYIRKNGEAALQFAGCNGQVKRVLRFHKAGNYEFVYRSEISEGAVTLQILDEKRRELISCMGMNYAAKLEVEEKKRYYMVFRFNNATGKCSVMWN</sequence>
<accession>A0A5M9HVH7</accession>
<keyword evidence="3" id="KW-1185">Reference proteome</keyword>